<dbReference type="Proteomes" id="UP000094527">
    <property type="component" value="Unassembled WGS sequence"/>
</dbReference>
<reference evidence="1 2" key="1">
    <citation type="journal article" date="2016" name="Genome Biol. Evol.">
        <title>Gene Family Evolution Reflects Adaptation to Soil Environmental Stressors in the Genome of the Collembolan Orchesella cincta.</title>
        <authorList>
            <person name="Faddeeva-Vakhrusheva A."/>
            <person name="Derks M.F."/>
            <person name="Anvar S.Y."/>
            <person name="Agamennone V."/>
            <person name="Suring W."/>
            <person name="Smit S."/>
            <person name="van Straalen N.M."/>
            <person name="Roelofs D."/>
        </authorList>
    </citation>
    <scope>NUCLEOTIDE SEQUENCE [LARGE SCALE GENOMIC DNA]</scope>
    <source>
        <tissue evidence="1">Mixed pool</tissue>
    </source>
</reference>
<name>A0A1D2M895_ORCCI</name>
<protein>
    <submittedName>
        <fullName evidence="1">Uncharacterized protein</fullName>
    </submittedName>
</protein>
<comment type="caution">
    <text evidence="1">The sequence shown here is derived from an EMBL/GenBank/DDBJ whole genome shotgun (WGS) entry which is preliminary data.</text>
</comment>
<sequence>FPPNIPLELSYYIASYIEDVRARGLAPDIYISDMKTALNNFGGVSWRA</sequence>
<dbReference type="AlphaFoldDB" id="A0A1D2M895"/>
<dbReference type="EMBL" id="LJIJ01002812">
    <property type="protein sequence ID" value="ODM89203.1"/>
    <property type="molecule type" value="Genomic_DNA"/>
</dbReference>
<proteinExistence type="predicted"/>
<evidence type="ECO:0000313" key="1">
    <source>
        <dbReference type="EMBL" id="ODM89203.1"/>
    </source>
</evidence>
<accession>A0A1D2M895</accession>
<keyword evidence="2" id="KW-1185">Reference proteome</keyword>
<organism evidence="1 2">
    <name type="scientific">Orchesella cincta</name>
    <name type="common">Springtail</name>
    <name type="synonym">Podura cincta</name>
    <dbReference type="NCBI Taxonomy" id="48709"/>
    <lineage>
        <taxon>Eukaryota</taxon>
        <taxon>Metazoa</taxon>
        <taxon>Ecdysozoa</taxon>
        <taxon>Arthropoda</taxon>
        <taxon>Hexapoda</taxon>
        <taxon>Collembola</taxon>
        <taxon>Entomobryomorpha</taxon>
        <taxon>Entomobryoidea</taxon>
        <taxon>Orchesellidae</taxon>
        <taxon>Orchesellinae</taxon>
        <taxon>Orchesella</taxon>
    </lineage>
</organism>
<feature type="non-terminal residue" evidence="1">
    <location>
        <position position="1"/>
    </location>
</feature>
<evidence type="ECO:0000313" key="2">
    <source>
        <dbReference type="Proteomes" id="UP000094527"/>
    </source>
</evidence>
<gene>
    <name evidence="1" type="ORF">Ocin01_17479</name>
</gene>